<proteinExistence type="predicted"/>
<evidence type="ECO:0000313" key="1">
    <source>
        <dbReference type="EMBL" id="EGV19397.1"/>
    </source>
</evidence>
<organism evidence="1 2">
    <name type="scientific">Thiocapsa marina 5811</name>
    <dbReference type="NCBI Taxonomy" id="768671"/>
    <lineage>
        <taxon>Bacteria</taxon>
        <taxon>Pseudomonadati</taxon>
        <taxon>Pseudomonadota</taxon>
        <taxon>Gammaproteobacteria</taxon>
        <taxon>Chromatiales</taxon>
        <taxon>Chromatiaceae</taxon>
        <taxon>Thiocapsa</taxon>
    </lineage>
</organism>
<dbReference type="Proteomes" id="UP000005459">
    <property type="component" value="Unassembled WGS sequence"/>
</dbReference>
<name>F9U9D9_9GAMM</name>
<keyword evidence="2" id="KW-1185">Reference proteome</keyword>
<dbReference type="RefSeq" id="WP_007192418.1">
    <property type="nucleotide sequence ID" value="NZ_AFWV01000004.1"/>
</dbReference>
<sequence>MDNLTQAQIQDAVLLCIQDILADTDLELEEPLGAATMLNTDLCLTSVEAMELFAMLDLRLSLRLPYEALVMADGQYRDELTVGELVEFAFTHQDAPAPRPQAM</sequence>
<gene>
    <name evidence="1" type="ORF">ThimaDRAFT_1541</name>
</gene>
<protein>
    <recommendedName>
        <fullName evidence="3">Carrier domain-containing protein</fullName>
    </recommendedName>
</protein>
<evidence type="ECO:0008006" key="3">
    <source>
        <dbReference type="Google" id="ProtNLM"/>
    </source>
</evidence>
<reference evidence="1 2" key="1">
    <citation type="submission" date="2011-06" db="EMBL/GenBank/DDBJ databases">
        <title>The draft genome of Thiocapsa marina 5811.</title>
        <authorList>
            <consortium name="US DOE Joint Genome Institute (JGI-PGF)"/>
            <person name="Lucas S."/>
            <person name="Han J."/>
            <person name="Cheng J.-F."/>
            <person name="Goodwin L."/>
            <person name="Pitluck S."/>
            <person name="Peters L."/>
            <person name="Land M.L."/>
            <person name="Hauser L."/>
            <person name="Vogl K."/>
            <person name="Liu Z."/>
            <person name="Imhoff J."/>
            <person name="Thiel V."/>
            <person name="Frigaard N.-U."/>
            <person name="Bryant D."/>
            <person name="Woyke T.J."/>
        </authorList>
    </citation>
    <scope>NUCLEOTIDE SEQUENCE [LARGE SCALE GENOMIC DNA]</scope>
    <source>
        <strain evidence="1 2">5811</strain>
    </source>
</reference>
<dbReference type="AlphaFoldDB" id="F9U9D9"/>
<dbReference type="STRING" id="768671.ThimaDRAFT_1541"/>
<evidence type="ECO:0000313" key="2">
    <source>
        <dbReference type="Proteomes" id="UP000005459"/>
    </source>
</evidence>
<dbReference type="OrthoDB" id="583239at2"/>
<accession>F9U9D9</accession>
<dbReference type="EMBL" id="AFWV01000004">
    <property type="protein sequence ID" value="EGV19397.1"/>
    <property type="molecule type" value="Genomic_DNA"/>
</dbReference>